<evidence type="ECO:0000313" key="2">
    <source>
        <dbReference type="Proteomes" id="UP000249458"/>
    </source>
</evidence>
<dbReference type="Proteomes" id="UP000249458">
    <property type="component" value="Unassembled WGS sequence"/>
</dbReference>
<gene>
    <name evidence="1" type="ORF">B1207_04080</name>
</gene>
<comment type="caution">
    <text evidence="1">The sequence shown here is derived from an EMBL/GenBank/DDBJ whole genome shotgun (WGS) entry which is preliminary data.</text>
</comment>
<evidence type="ECO:0008006" key="3">
    <source>
        <dbReference type="Google" id="ProtNLM"/>
    </source>
</evidence>
<proteinExistence type="predicted"/>
<organism evidence="1 2">
    <name type="scientific">Legionella quinlivanii</name>
    <dbReference type="NCBI Taxonomy" id="45073"/>
    <lineage>
        <taxon>Bacteria</taxon>
        <taxon>Pseudomonadati</taxon>
        <taxon>Pseudomonadota</taxon>
        <taxon>Gammaproteobacteria</taxon>
        <taxon>Legionellales</taxon>
        <taxon>Legionellaceae</taxon>
        <taxon>Legionella</taxon>
    </lineage>
</organism>
<dbReference type="InterPro" id="IPR012338">
    <property type="entry name" value="Beta-lactam/transpept-like"/>
</dbReference>
<dbReference type="Gene3D" id="3.40.710.10">
    <property type="entry name" value="DD-peptidase/beta-lactamase superfamily"/>
    <property type="match status" value="1"/>
</dbReference>
<dbReference type="SUPFAM" id="SSF56601">
    <property type="entry name" value="beta-lactamase/transpeptidase-like"/>
    <property type="match status" value="1"/>
</dbReference>
<evidence type="ECO:0000313" key="1">
    <source>
        <dbReference type="EMBL" id="RAP37361.1"/>
    </source>
</evidence>
<protein>
    <recommendedName>
        <fullName evidence="3">Beta-lactamase-related domain-containing protein</fullName>
    </recommendedName>
</protein>
<dbReference type="AlphaFoldDB" id="A0A364LKU4"/>
<dbReference type="EMBL" id="MVJN01000003">
    <property type="protein sequence ID" value="RAP37361.1"/>
    <property type="molecule type" value="Genomic_DNA"/>
</dbReference>
<reference evidence="1 2" key="1">
    <citation type="submission" date="2017-02" db="EMBL/GenBank/DDBJ databases">
        <title>Legionella quilivanii strain from human: case report and whole genome sequencing analysis.</title>
        <authorList>
            <person name="Lalancette C."/>
            <person name="Leduc J.-M."/>
            <person name="Levesque S."/>
            <person name="Fournier E."/>
            <person name="Saoud J."/>
            <person name="Faucher S.P."/>
            <person name="Bernard K."/>
            <person name="Martineau C."/>
            <person name="Longtin J."/>
        </authorList>
    </citation>
    <scope>NUCLEOTIDE SEQUENCE [LARGE SCALE GENOMIC DNA]</scope>
    <source>
        <strain evidence="1 2">ID143958</strain>
    </source>
</reference>
<accession>A0A364LKU4</accession>
<sequence>MSLPLAKNVEYGLGIIHDSETFGEDAWWHSGGTLGFSAMMIWLKESDVILTINISHYTAGKDLYLVAQDLANVLRKSLDTANKSFN</sequence>
<name>A0A364LKU4_9GAMM</name>
<dbReference type="RefSeq" id="WP_112218729.1">
    <property type="nucleotide sequence ID" value="NZ_MVJN01000003.1"/>
</dbReference>